<keyword evidence="2" id="KW-1185">Reference proteome</keyword>
<dbReference type="RefSeq" id="WP_103788099.1">
    <property type="nucleotide sequence ID" value="NZ_PQVF01000003.1"/>
</dbReference>
<organism evidence="1 2">
    <name type="scientific">Solitalea longa</name>
    <dbReference type="NCBI Taxonomy" id="2079460"/>
    <lineage>
        <taxon>Bacteria</taxon>
        <taxon>Pseudomonadati</taxon>
        <taxon>Bacteroidota</taxon>
        <taxon>Sphingobacteriia</taxon>
        <taxon>Sphingobacteriales</taxon>
        <taxon>Sphingobacteriaceae</taxon>
        <taxon>Solitalea</taxon>
    </lineage>
</organism>
<gene>
    <name evidence="1" type="ORF">C3K47_05440</name>
</gene>
<dbReference type="EMBL" id="PQVF01000003">
    <property type="protein sequence ID" value="POY37968.1"/>
    <property type="molecule type" value="Genomic_DNA"/>
</dbReference>
<name>A0A2S5A5W0_9SPHI</name>
<comment type="caution">
    <text evidence="1">The sequence shown here is derived from an EMBL/GenBank/DDBJ whole genome shotgun (WGS) entry which is preliminary data.</text>
</comment>
<dbReference type="AlphaFoldDB" id="A0A2S5A5W0"/>
<evidence type="ECO:0008006" key="3">
    <source>
        <dbReference type="Google" id="ProtNLM"/>
    </source>
</evidence>
<accession>A0A2S5A5W0</accession>
<evidence type="ECO:0000313" key="1">
    <source>
        <dbReference type="EMBL" id="POY37968.1"/>
    </source>
</evidence>
<dbReference type="OrthoDB" id="668629at2"/>
<protein>
    <recommendedName>
        <fullName evidence="3">Carboxypeptidase-like regulatory domain-containing protein</fullName>
    </recommendedName>
</protein>
<dbReference type="SUPFAM" id="SSF49464">
    <property type="entry name" value="Carboxypeptidase regulatory domain-like"/>
    <property type="match status" value="1"/>
</dbReference>
<reference evidence="1 2" key="1">
    <citation type="submission" date="2018-01" db="EMBL/GenBank/DDBJ databases">
        <authorList>
            <person name="Gaut B.S."/>
            <person name="Morton B.R."/>
            <person name="Clegg M.T."/>
            <person name="Duvall M.R."/>
        </authorList>
    </citation>
    <scope>NUCLEOTIDE SEQUENCE [LARGE SCALE GENOMIC DNA]</scope>
    <source>
        <strain evidence="1 2">HR-AV</strain>
    </source>
</reference>
<dbReference type="Proteomes" id="UP000236893">
    <property type="component" value="Unassembled WGS sequence"/>
</dbReference>
<sequence>MRVSIYFIIVFFFSTTLSLKGQSRTIIGRVISENLGPLPRLEIKNSDTVLLGKTDIDGRFKINIPQEIDRLLFGYIGMEWTEIKLRKDCDTIEVVMLYRGTYDFMSFKKIDKIRKKSFDELPGLHSDAVKEGLFATNTICYERVFKADKPSKPVLDSISKVYKSKSKQIKGTFNRLALGDTIRIPYSGSWRDDGTDRTTLHLYSNGVDGEVFNCIIRGVITDKNKRNGGYNLVCRVIDCKDCNYDNIVLNGKDLKVGETIEYNMKFFKVLNNN</sequence>
<proteinExistence type="predicted"/>
<evidence type="ECO:0000313" key="2">
    <source>
        <dbReference type="Proteomes" id="UP000236893"/>
    </source>
</evidence>
<dbReference type="InterPro" id="IPR008969">
    <property type="entry name" value="CarboxyPept-like_regulatory"/>
</dbReference>